<proteinExistence type="predicted"/>
<dbReference type="AlphaFoldDB" id="A0AAW0IHP3"/>
<evidence type="ECO:0000256" key="3">
    <source>
        <dbReference type="ARBA" id="ARBA00022729"/>
    </source>
</evidence>
<keyword evidence="2" id="KW-0812">Transmembrane</keyword>
<keyword evidence="8" id="KW-1185">Reference proteome</keyword>
<feature type="domain" description="Malectin-like" evidence="6">
    <location>
        <begin position="4"/>
        <end position="148"/>
    </location>
</feature>
<sequence>MSYLRYKNDVYDRLWYTRTALSNSVPINTSDIQNNNDSYQLPSEVLRTAVQPSSGYHSLSYSNTELPREIYVCFHFAEIAKLTQGKKREFIIDMNGGRYTSEPITLDYLKPLSICLNRIFDGGQFNFVINATTGSDLPSILNAFELYVVIPQFYLHKPTTQEMLLLSWTSNKH</sequence>
<evidence type="ECO:0000256" key="4">
    <source>
        <dbReference type="ARBA" id="ARBA00022989"/>
    </source>
</evidence>
<keyword evidence="5" id="KW-0472">Membrane</keyword>
<dbReference type="PANTHER" id="PTHR45631">
    <property type="entry name" value="OS07G0107800 PROTEIN-RELATED"/>
    <property type="match status" value="1"/>
</dbReference>
<keyword evidence="3" id="KW-0732">Signal</keyword>
<dbReference type="Pfam" id="PF12819">
    <property type="entry name" value="Malectin_like"/>
    <property type="match status" value="1"/>
</dbReference>
<name>A0AAW0IHP3_QUESU</name>
<evidence type="ECO:0000313" key="8">
    <source>
        <dbReference type="Proteomes" id="UP000237347"/>
    </source>
</evidence>
<evidence type="ECO:0000256" key="2">
    <source>
        <dbReference type="ARBA" id="ARBA00022692"/>
    </source>
</evidence>
<accession>A0AAW0IHP3</accession>
<dbReference type="GO" id="GO:0016020">
    <property type="term" value="C:membrane"/>
    <property type="evidence" value="ECO:0007669"/>
    <property type="project" value="UniProtKB-SubCell"/>
</dbReference>
<evidence type="ECO:0000313" key="7">
    <source>
        <dbReference type="EMBL" id="KAK7814035.1"/>
    </source>
</evidence>
<evidence type="ECO:0000256" key="1">
    <source>
        <dbReference type="ARBA" id="ARBA00004167"/>
    </source>
</evidence>
<evidence type="ECO:0000259" key="6">
    <source>
        <dbReference type="Pfam" id="PF12819"/>
    </source>
</evidence>
<organism evidence="7 8">
    <name type="scientific">Quercus suber</name>
    <name type="common">Cork oak</name>
    <dbReference type="NCBI Taxonomy" id="58331"/>
    <lineage>
        <taxon>Eukaryota</taxon>
        <taxon>Viridiplantae</taxon>
        <taxon>Streptophyta</taxon>
        <taxon>Embryophyta</taxon>
        <taxon>Tracheophyta</taxon>
        <taxon>Spermatophyta</taxon>
        <taxon>Magnoliopsida</taxon>
        <taxon>eudicotyledons</taxon>
        <taxon>Gunneridae</taxon>
        <taxon>Pentapetalae</taxon>
        <taxon>rosids</taxon>
        <taxon>fabids</taxon>
        <taxon>Fagales</taxon>
        <taxon>Fagaceae</taxon>
        <taxon>Quercus</taxon>
    </lineage>
</organism>
<reference evidence="7 8" key="1">
    <citation type="journal article" date="2018" name="Sci. Data">
        <title>The draft genome sequence of cork oak.</title>
        <authorList>
            <person name="Ramos A.M."/>
            <person name="Usie A."/>
            <person name="Barbosa P."/>
            <person name="Barros P.M."/>
            <person name="Capote T."/>
            <person name="Chaves I."/>
            <person name="Simoes F."/>
            <person name="Abreu I."/>
            <person name="Carrasquinho I."/>
            <person name="Faro C."/>
            <person name="Guimaraes J.B."/>
            <person name="Mendonca D."/>
            <person name="Nobrega F."/>
            <person name="Rodrigues L."/>
            <person name="Saibo N.J.M."/>
            <person name="Varela M.C."/>
            <person name="Egas C."/>
            <person name="Matos J."/>
            <person name="Miguel C.M."/>
            <person name="Oliveira M.M."/>
            <person name="Ricardo C.P."/>
            <person name="Goncalves S."/>
        </authorList>
    </citation>
    <scope>NUCLEOTIDE SEQUENCE [LARGE SCALE GENOMIC DNA]</scope>
    <source>
        <strain evidence="8">cv. HL8</strain>
    </source>
</reference>
<dbReference type="PANTHER" id="PTHR45631:SF212">
    <property type="entry name" value="PROTEIN KINASE DOMAIN-CONTAINING PROTEIN"/>
    <property type="match status" value="1"/>
</dbReference>
<dbReference type="Proteomes" id="UP000237347">
    <property type="component" value="Unassembled WGS sequence"/>
</dbReference>
<gene>
    <name evidence="7" type="ORF">CFP56_003948</name>
</gene>
<keyword evidence="4" id="KW-1133">Transmembrane helix</keyword>
<comment type="caution">
    <text evidence="7">The sequence shown here is derived from an EMBL/GenBank/DDBJ whole genome shotgun (WGS) entry which is preliminary data.</text>
</comment>
<dbReference type="GO" id="GO:0016301">
    <property type="term" value="F:kinase activity"/>
    <property type="evidence" value="ECO:0007669"/>
    <property type="project" value="UniProtKB-KW"/>
</dbReference>
<dbReference type="EMBL" id="PKMF04001146">
    <property type="protein sequence ID" value="KAK7814035.1"/>
    <property type="molecule type" value="Genomic_DNA"/>
</dbReference>
<dbReference type="InterPro" id="IPR024788">
    <property type="entry name" value="Malectin-like_Carb-bd_dom"/>
</dbReference>
<comment type="subcellular location">
    <subcellularLocation>
        <location evidence="1">Membrane</location>
        <topology evidence="1">Single-pass membrane protein</topology>
    </subcellularLocation>
</comment>
<evidence type="ECO:0000256" key="5">
    <source>
        <dbReference type="ARBA" id="ARBA00023136"/>
    </source>
</evidence>
<protein>
    <submittedName>
        <fullName evidence="7">Lrr receptor-like serine/threonine-protein kinase</fullName>
    </submittedName>
</protein>